<dbReference type="PANTHER" id="PTHR14239">
    <property type="entry name" value="DUDULIN-RELATED"/>
    <property type="match status" value="1"/>
</dbReference>
<evidence type="ECO:0000259" key="2">
    <source>
        <dbReference type="Pfam" id="PF03807"/>
    </source>
</evidence>
<proteinExistence type="predicted"/>
<dbReference type="Gene3D" id="3.40.50.720">
    <property type="entry name" value="NAD(P)-binding Rossmann-like Domain"/>
    <property type="match status" value="1"/>
</dbReference>
<gene>
    <name evidence="3" type="ORF">QVH07_06350</name>
</gene>
<dbReference type="Proteomes" id="UP001171916">
    <property type="component" value="Unassembled WGS sequence"/>
</dbReference>
<accession>A0ABT7YBI2</accession>
<keyword evidence="4" id="KW-1185">Reference proteome</keyword>
<sequence>MKIGIIGGTSLAKALGKKYLNAGINVVFGIDEDFDTSQPEWRVLNKFYDKLCPYSSAIDQSEIILVCSENKDLPNILESLSKADLDDKIIVDCTNSSYEHQLQSENTALIKEVCKEAPVFKAFNNLGLDYPATDKLGVIKETYYCGDQNPQKNRIKRLIEIIGFKAIDAGKIENATLLEAFYHLRKEIAVHLRQDSNCHFKLVSV</sequence>
<organism evidence="3 4">
    <name type="scientific">Algoriphagus sediminis</name>
    <dbReference type="NCBI Taxonomy" id="3057113"/>
    <lineage>
        <taxon>Bacteria</taxon>
        <taxon>Pseudomonadati</taxon>
        <taxon>Bacteroidota</taxon>
        <taxon>Cytophagia</taxon>
        <taxon>Cytophagales</taxon>
        <taxon>Cyclobacteriaceae</taxon>
        <taxon>Algoriphagus</taxon>
    </lineage>
</organism>
<dbReference type="SUPFAM" id="SSF51735">
    <property type="entry name" value="NAD(P)-binding Rossmann-fold domains"/>
    <property type="match status" value="1"/>
</dbReference>
<dbReference type="EMBL" id="JAUEPH010000002">
    <property type="protein sequence ID" value="MDN3203760.1"/>
    <property type="molecule type" value="Genomic_DNA"/>
</dbReference>
<name>A0ABT7YBI2_9BACT</name>
<keyword evidence="1" id="KW-0560">Oxidoreductase</keyword>
<dbReference type="Pfam" id="PF03807">
    <property type="entry name" value="F420_oxidored"/>
    <property type="match status" value="1"/>
</dbReference>
<comment type="caution">
    <text evidence="3">The sequence shown here is derived from an EMBL/GenBank/DDBJ whole genome shotgun (WGS) entry which is preliminary data.</text>
</comment>
<evidence type="ECO:0000256" key="1">
    <source>
        <dbReference type="ARBA" id="ARBA00023002"/>
    </source>
</evidence>
<protein>
    <submittedName>
        <fullName evidence="3">NAD(P)-binding domain-containing protein</fullName>
    </submittedName>
</protein>
<reference evidence="3" key="1">
    <citation type="submission" date="2023-06" db="EMBL/GenBank/DDBJ databases">
        <title>Robiginitalea aurantiacus sp. nov. and Algoriphagus sediminis sp. nov., isolated from coastal sediment.</title>
        <authorList>
            <person name="Zhou Z.Y."/>
            <person name="An J."/>
            <person name="Jia Y.W."/>
            <person name="Du Z.J."/>
        </authorList>
    </citation>
    <scope>NUCLEOTIDE SEQUENCE</scope>
    <source>
        <strain evidence="3">C2-7</strain>
    </source>
</reference>
<dbReference type="InterPro" id="IPR051267">
    <property type="entry name" value="STEAP_metalloreductase"/>
</dbReference>
<dbReference type="InterPro" id="IPR036291">
    <property type="entry name" value="NAD(P)-bd_dom_sf"/>
</dbReference>
<feature type="domain" description="Pyrroline-5-carboxylate reductase catalytic N-terminal" evidence="2">
    <location>
        <begin position="2"/>
        <end position="95"/>
    </location>
</feature>
<evidence type="ECO:0000313" key="3">
    <source>
        <dbReference type="EMBL" id="MDN3203760.1"/>
    </source>
</evidence>
<evidence type="ECO:0000313" key="4">
    <source>
        <dbReference type="Proteomes" id="UP001171916"/>
    </source>
</evidence>
<dbReference type="InterPro" id="IPR028939">
    <property type="entry name" value="P5C_Rdtase_cat_N"/>
</dbReference>
<dbReference type="RefSeq" id="WP_289999317.1">
    <property type="nucleotide sequence ID" value="NZ_JAUEPH010000002.1"/>
</dbReference>